<keyword evidence="1" id="KW-0812">Transmembrane</keyword>
<accession>A0ABZ1CCZ7</accession>
<dbReference type="RefSeq" id="WP_221029767.1">
    <property type="nucleotide sequence ID" value="NZ_CP139781.1"/>
</dbReference>
<dbReference type="Proteomes" id="UP000738431">
    <property type="component" value="Chromosome"/>
</dbReference>
<feature type="transmembrane region" description="Helical" evidence="1">
    <location>
        <begin position="212"/>
        <end position="233"/>
    </location>
</feature>
<organism evidence="2 3">
    <name type="scientific">Actomonas aquatica</name>
    <dbReference type="NCBI Taxonomy" id="2866162"/>
    <lineage>
        <taxon>Bacteria</taxon>
        <taxon>Pseudomonadati</taxon>
        <taxon>Verrucomicrobiota</taxon>
        <taxon>Opitutia</taxon>
        <taxon>Opitutales</taxon>
        <taxon>Opitutaceae</taxon>
        <taxon>Actomonas</taxon>
    </lineage>
</organism>
<keyword evidence="1" id="KW-0472">Membrane</keyword>
<evidence type="ECO:0000313" key="2">
    <source>
        <dbReference type="EMBL" id="WRQ89546.1"/>
    </source>
</evidence>
<feature type="transmembrane region" description="Helical" evidence="1">
    <location>
        <begin position="282"/>
        <end position="304"/>
    </location>
</feature>
<feature type="transmembrane region" description="Helical" evidence="1">
    <location>
        <begin position="185"/>
        <end position="200"/>
    </location>
</feature>
<reference evidence="2 3" key="1">
    <citation type="submission" date="2023-12" db="EMBL/GenBank/DDBJ databases">
        <title>Description of an unclassified Opitutus bacterium of Verrucomicrobiota.</title>
        <authorList>
            <person name="Zhang D.-F."/>
        </authorList>
    </citation>
    <scope>NUCLEOTIDE SEQUENCE [LARGE SCALE GENOMIC DNA]</scope>
    <source>
        <strain evidence="2 3">WL0086</strain>
    </source>
</reference>
<name>A0ABZ1CCZ7_9BACT</name>
<evidence type="ECO:0000313" key="3">
    <source>
        <dbReference type="Proteomes" id="UP000738431"/>
    </source>
</evidence>
<feature type="transmembrane region" description="Helical" evidence="1">
    <location>
        <begin position="365"/>
        <end position="382"/>
    </location>
</feature>
<evidence type="ECO:0000256" key="1">
    <source>
        <dbReference type="SAM" id="Phobius"/>
    </source>
</evidence>
<dbReference type="EMBL" id="CP139781">
    <property type="protein sequence ID" value="WRQ89546.1"/>
    <property type="molecule type" value="Genomic_DNA"/>
</dbReference>
<keyword evidence="3" id="KW-1185">Reference proteome</keyword>
<protein>
    <recommendedName>
        <fullName evidence="4">Glycosyltransferase RgtA/B/C/D-like domain-containing protein</fullName>
    </recommendedName>
</protein>
<feature type="transmembrane region" description="Helical" evidence="1">
    <location>
        <begin position="123"/>
        <end position="141"/>
    </location>
</feature>
<evidence type="ECO:0008006" key="4">
    <source>
        <dbReference type="Google" id="ProtNLM"/>
    </source>
</evidence>
<feature type="transmembrane region" description="Helical" evidence="1">
    <location>
        <begin position="311"/>
        <end position="328"/>
    </location>
</feature>
<gene>
    <name evidence="2" type="ORF">K1X11_009005</name>
</gene>
<feature type="transmembrane region" description="Helical" evidence="1">
    <location>
        <begin position="12"/>
        <end position="29"/>
    </location>
</feature>
<keyword evidence="1" id="KW-1133">Transmembrane helix</keyword>
<feature type="transmembrane region" description="Helical" evidence="1">
    <location>
        <begin position="89"/>
        <end position="111"/>
    </location>
</feature>
<sequence length="526" mass="58455">MKSVPSSQRRAWAWGAAVLILLPAFYWLWTGQVWEDFLITFRHSENLVAGHGLSYHEGFRLHGFTSPLNVLVPALMLALSGADGYQLPLLLTNFVTLAALALGGLAVMRTLGHATTDRTRWTVWLWPLLLVTSVRLAAYTVNGQEAGYWVAFLGLGFVATVGGLKSHWRLAGLAWGGLLWTRPDAPIHIAALAIAAWLFPRDTRRAEWSGGWRAALLGAAIYLPWLTWAWIYYGNPLPHSALAKEGAYAGIELAGIGGENWLRLLRYWLGTPFMPIYAEGGGWPPVLTSLCGLLGLGALTAILLPDRLARLAAVAFSISVAYLAVMSVRATVFPWYAVPPIFFGTIAWSRWWAVLAERGQIARGGAVALATLTLATTSFGFIRSLEVNRLQQELIENQVRRPLGLWLDAHMAPDDRVYLEPIGYIGYHCHGRVLDYPGLVSPAVVAARREHDADFISLITYLQPEWLVLRPRDLPYAMRDVDLLEHYAPAVEFDVRPELEARGVDPSLSFLWFDAHYLVFRRLPSS</sequence>
<feature type="transmembrane region" description="Helical" evidence="1">
    <location>
        <begin position="64"/>
        <end position="82"/>
    </location>
</feature>
<proteinExistence type="predicted"/>
<feature type="transmembrane region" description="Helical" evidence="1">
    <location>
        <begin position="148"/>
        <end position="165"/>
    </location>
</feature>